<evidence type="ECO:0008006" key="6">
    <source>
        <dbReference type="Google" id="ProtNLM"/>
    </source>
</evidence>
<dbReference type="CDD" id="cd00022">
    <property type="entry name" value="BIR"/>
    <property type="match status" value="2"/>
</dbReference>
<feature type="region of interest" description="Disordered" evidence="3">
    <location>
        <begin position="249"/>
        <end position="775"/>
    </location>
</feature>
<dbReference type="Pfam" id="PF00653">
    <property type="entry name" value="BIR"/>
    <property type="match status" value="2"/>
</dbReference>
<feature type="compositionally biased region" description="Basic and acidic residues" evidence="3">
    <location>
        <begin position="662"/>
        <end position="679"/>
    </location>
</feature>
<evidence type="ECO:0000256" key="1">
    <source>
        <dbReference type="ARBA" id="ARBA00022723"/>
    </source>
</evidence>
<feature type="compositionally biased region" description="Polar residues" evidence="3">
    <location>
        <begin position="420"/>
        <end position="430"/>
    </location>
</feature>
<proteinExistence type="predicted"/>
<evidence type="ECO:0000256" key="3">
    <source>
        <dbReference type="SAM" id="MobiDB-lite"/>
    </source>
</evidence>
<dbReference type="PROSITE" id="PS50143">
    <property type="entry name" value="BIR_REPEAT_2"/>
    <property type="match status" value="2"/>
</dbReference>
<feature type="compositionally biased region" description="Basic residues" evidence="3">
    <location>
        <begin position="487"/>
        <end position="508"/>
    </location>
</feature>
<dbReference type="SMART" id="SM00238">
    <property type="entry name" value="BIR"/>
    <property type="match status" value="2"/>
</dbReference>
<gene>
    <name evidence="4" type="ORF">QQX98_004653</name>
</gene>
<dbReference type="PRINTS" id="PR00929">
    <property type="entry name" value="ATHOOK"/>
</dbReference>
<feature type="compositionally biased region" description="Low complexity" evidence="3">
    <location>
        <begin position="579"/>
        <end position="604"/>
    </location>
</feature>
<dbReference type="InterPro" id="IPR051190">
    <property type="entry name" value="Baculoviral_IAP"/>
</dbReference>
<accession>A0ABR1H9Y7</accession>
<feature type="compositionally biased region" description="Basic residues" evidence="3">
    <location>
        <begin position="260"/>
        <end position="277"/>
    </location>
</feature>
<keyword evidence="1" id="KW-0479">Metal-binding</keyword>
<dbReference type="Proteomes" id="UP001498476">
    <property type="component" value="Unassembled WGS sequence"/>
</dbReference>
<keyword evidence="2" id="KW-0862">Zinc</keyword>
<dbReference type="SUPFAM" id="SSF57924">
    <property type="entry name" value="Inhibitor of apoptosis (IAP) repeat"/>
    <property type="match status" value="2"/>
</dbReference>
<feature type="compositionally biased region" description="Basic and acidic residues" evidence="3">
    <location>
        <begin position="400"/>
        <end position="412"/>
    </location>
</feature>
<protein>
    <recommendedName>
        <fullName evidence="6">BIR-domain-containing protein</fullName>
    </recommendedName>
</protein>
<feature type="compositionally biased region" description="Low complexity" evidence="3">
    <location>
        <begin position="364"/>
        <end position="389"/>
    </location>
</feature>
<feature type="region of interest" description="Disordered" evidence="3">
    <location>
        <begin position="208"/>
        <end position="227"/>
    </location>
</feature>
<dbReference type="PANTHER" id="PTHR46771:SF5">
    <property type="entry name" value="DETERIN"/>
    <property type="match status" value="1"/>
</dbReference>
<evidence type="ECO:0000256" key="2">
    <source>
        <dbReference type="ARBA" id="ARBA00022833"/>
    </source>
</evidence>
<feature type="compositionally biased region" description="Acidic residues" evidence="3">
    <location>
        <begin position="514"/>
        <end position="532"/>
    </location>
</feature>
<feature type="compositionally biased region" description="Polar residues" evidence="3">
    <location>
        <begin position="688"/>
        <end position="699"/>
    </location>
</feature>
<dbReference type="Gene3D" id="1.10.1170.10">
    <property type="entry name" value="Inhibitor Of Apoptosis Protein (2mihbC-IAP-1), Chain A"/>
    <property type="match status" value="2"/>
</dbReference>
<dbReference type="InterPro" id="IPR001370">
    <property type="entry name" value="BIR_rpt"/>
</dbReference>
<sequence length="871" mass="93332">MSAEEVTDEYITYEDRLASFHRSVKKRASGANGRGTKNLSWPHRNIAPASLARAGFFYNPSPASPDNVTCFLCHKGLDGWEAGDDPLLEHLKHGPDCGWAVVAAIEAELGDYAQEDPSQPYMKDARKATFAGRWPHDSKKGWKCKTKQLVDAGWKYTPTSDSDDMATCVYCQLALDGWEPADKPLDEHYNRSPDCPFFALLEQTQGAKKTSRAKAGRGSKASRLSVQSVATVTSEVASVTDSVLGPEDSVLTTASTQGGKKGKARKTAAAKGRKTKAKKEGLVEEDAVKEEETLPQQKSARGKKRASTVMDDSAMTTEVPAAKKRAAGNRSSPEVISSVLGADDDEMMDAPVPKKAVGRKKTQASTTKVRKASTASAASAASATSATSVPGAFPDDDEIERQLEADLERQRSEDEEITVDSDSGRMNASRSKGGRDSTTEAEPVQESADYAMFNPTPVEHDEADVEDELKALQAEMEMEEPQELHVPKKGRKAGPRKASKQTKAKKAKVPTPEPVEEDEAPEPQQELEEEVHEDSLVSTGTVVIKSSAEARLSTGKRGRGRPSKASLASRESTGAVELVEAPTESPAAEPTVEAPAEPVAQPPTKRSRGHPSKASLASRASIDVESSQPTEAPPKRGRGRPSKKSIEARLSMNATSSQESVEAVKEDAEVHSAGVEKTKAPVVAFEEPQQSPVARQMASSPPPNTRHLANPPSTPGRVISPAPSARQAAISPSQSPQSSDAENQPPSSKPAASVKRVALAPVAATPTRSSPSKRNMIAGLRSTAPWVEVDVEAVLASPLPKSGKENTVVDRLLKQGKTLTSPEKQMTVEEWIYHNAGEAEKKLKQECEAMVSRFESEGSKAMRVLEGLVVE</sequence>
<dbReference type="InterPro" id="IPR017956">
    <property type="entry name" value="AT_hook_DNA-bd_motif"/>
</dbReference>
<evidence type="ECO:0000313" key="4">
    <source>
        <dbReference type="EMBL" id="KAK7417376.1"/>
    </source>
</evidence>
<reference evidence="4 5" key="1">
    <citation type="journal article" date="2025" name="Microbiol. Resour. Announc.">
        <title>Draft genome sequences for Neonectria magnoliae and Neonectria punicea, canker pathogens of Liriodendron tulipifera and Acer saccharum in West Virginia.</title>
        <authorList>
            <person name="Petronek H.M."/>
            <person name="Kasson M.T."/>
            <person name="Metheny A.M."/>
            <person name="Stauder C.M."/>
            <person name="Lovett B."/>
            <person name="Lynch S.C."/>
            <person name="Garnas J.R."/>
            <person name="Kasson L.R."/>
            <person name="Stajich J.E."/>
        </authorList>
    </citation>
    <scope>NUCLEOTIDE SEQUENCE [LARGE SCALE GENOMIC DNA]</scope>
    <source>
        <strain evidence="4 5">NRRL 64653</strain>
    </source>
</reference>
<dbReference type="SMART" id="SM00384">
    <property type="entry name" value="AT_hook"/>
    <property type="match status" value="3"/>
</dbReference>
<keyword evidence="5" id="KW-1185">Reference proteome</keyword>
<organism evidence="4 5">
    <name type="scientific">Neonectria punicea</name>
    <dbReference type="NCBI Taxonomy" id="979145"/>
    <lineage>
        <taxon>Eukaryota</taxon>
        <taxon>Fungi</taxon>
        <taxon>Dikarya</taxon>
        <taxon>Ascomycota</taxon>
        <taxon>Pezizomycotina</taxon>
        <taxon>Sordariomycetes</taxon>
        <taxon>Hypocreomycetidae</taxon>
        <taxon>Hypocreales</taxon>
        <taxon>Nectriaceae</taxon>
        <taxon>Neonectria</taxon>
    </lineage>
</organism>
<evidence type="ECO:0000313" key="5">
    <source>
        <dbReference type="Proteomes" id="UP001498476"/>
    </source>
</evidence>
<feature type="compositionally biased region" description="Low complexity" evidence="3">
    <location>
        <begin position="720"/>
        <end position="739"/>
    </location>
</feature>
<name>A0ABR1H9Y7_9HYPO</name>
<dbReference type="EMBL" id="JAZAVJ010000058">
    <property type="protein sequence ID" value="KAK7417376.1"/>
    <property type="molecule type" value="Genomic_DNA"/>
</dbReference>
<comment type="caution">
    <text evidence="4">The sequence shown here is derived from an EMBL/GenBank/DDBJ whole genome shotgun (WGS) entry which is preliminary data.</text>
</comment>
<dbReference type="PANTHER" id="PTHR46771">
    <property type="entry name" value="DETERIN"/>
    <property type="match status" value="1"/>
</dbReference>